<dbReference type="AlphaFoldDB" id="A0A0X3UBM5"/>
<evidence type="ECO:0000259" key="5">
    <source>
        <dbReference type="PROSITE" id="PS50198"/>
    </source>
</evidence>
<evidence type="ECO:0000256" key="1">
    <source>
        <dbReference type="ARBA" id="ARBA00018370"/>
    </source>
</evidence>
<reference evidence="6 7" key="1">
    <citation type="submission" date="2015-12" db="EMBL/GenBank/DDBJ databases">
        <authorList>
            <person name="Shamseldin A."/>
            <person name="Moawad H."/>
            <person name="Abd El-Rahim W.M."/>
            <person name="Sadowsky M.J."/>
        </authorList>
    </citation>
    <scope>NUCLEOTIDE SEQUENCE [LARGE SCALE GENOMIC DNA]</scope>
    <source>
        <strain evidence="6 7">ZGT118</strain>
    </source>
</reference>
<dbReference type="PROSITE" id="PS50198">
    <property type="entry name" value="PPIC_PPIASE_2"/>
    <property type="match status" value="1"/>
</dbReference>
<dbReference type="InterPro" id="IPR046357">
    <property type="entry name" value="PPIase_dom_sf"/>
</dbReference>
<dbReference type="Gene3D" id="3.10.50.40">
    <property type="match status" value="1"/>
</dbReference>
<dbReference type="GO" id="GO:0003755">
    <property type="term" value="F:peptidyl-prolyl cis-trans isomerase activity"/>
    <property type="evidence" value="ECO:0007669"/>
    <property type="project" value="UniProtKB-KW"/>
</dbReference>
<dbReference type="EMBL" id="LQBQ01000004">
    <property type="protein sequence ID" value="KUJ85152.1"/>
    <property type="molecule type" value="Genomic_DNA"/>
</dbReference>
<keyword evidence="4" id="KW-0697">Rotamase</keyword>
<sequence length="179" mass="19904">MDFLIASVAQAAEPEDAILIEHIEKFPDRFTQAGKLAFKQIALGDNPVPETVEQTLVSLKGGENPDKFGVSSLLPTSVPLSHAKQIDGIFGRGFYAALEDLPEGEWAGPVRSGYGFHMVLVEEKEEPRLPALEEIREDVLFDWRRELTEDLKTARFNELKSRYEVITPEPGQPAEGPSE</sequence>
<keyword evidence="4" id="KW-0413">Isomerase</keyword>
<dbReference type="Proteomes" id="UP000053791">
    <property type="component" value="Unassembled WGS sequence"/>
</dbReference>
<name>A0A0X3UBM5_9RHOB</name>
<dbReference type="STRING" id="1685379.AVO45_18050"/>
<evidence type="ECO:0000313" key="6">
    <source>
        <dbReference type="EMBL" id="KUJ85152.1"/>
    </source>
</evidence>
<gene>
    <name evidence="6" type="ORF">AVO45_18050</name>
</gene>
<keyword evidence="7" id="KW-1185">Reference proteome</keyword>
<feature type="domain" description="PpiC" evidence="5">
    <location>
        <begin position="1"/>
        <end position="123"/>
    </location>
</feature>
<proteinExistence type="predicted"/>
<evidence type="ECO:0000256" key="4">
    <source>
        <dbReference type="PROSITE-ProRule" id="PRU00278"/>
    </source>
</evidence>
<evidence type="ECO:0000256" key="2">
    <source>
        <dbReference type="ARBA" id="ARBA00030642"/>
    </source>
</evidence>
<evidence type="ECO:0000256" key="3">
    <source>
        <dbReference type="ARBA" id="ARBA00031484"/>
    </source>
</evidence>
<dbReference type="InterPro" id="IPR000297">
    <property type="entry name" value="PPIase_PpiC"/>
</dbReference>
<evidence type="ECO:0000313" key="7">
    <source>
        <dbReference type="Proteomes" id="UP000053791"/>
    </source>
</evidence>
<organism evidence="6 7">
    <name type="scientific">Ruegeria marisrubri</name>
    <dbReference type="NCBI Taxonomy" id="1685379"/>
    <lineage>
        <taxon>Bacteria</taxon>
        <taxon>Pseudomonadati</taxon>
        <taxon>Pseudomonadota</taxon>
        <taxon>Alphaproteobacteria</taxon>
        <taxon>Rhodobacterales</taxon>
        <taxon>Roseobacteraceae</taxon>
        <taxon>Ruegeria</taxon>
    </lineage>
</organism>
<comment type="caution">
    <text evidence="6">The sequence shown here is derived from an EMBL/GenBank/DDBJ whole genome shotgun (WGS) entry which is preliminary data.</text>
</comment>
<accession>A0A0X3UBM5</accession>
<dbReference type="Pfam" id="PF13145">
    <property type="entry name" value="Rotamase_2"/>
    <property type="match status" value="1"/>
</dbReference>
<protein>
    <recommendedName>
        <fullName evidence="1">Parvulin-like PPIase</fullName>
    </recommendedName>
    <alternativeName>
        <fullName evidence="2">Peptidyl-prolyl cis-trans isomerase plp</fullName>
    </alternativeName>
    <alternativeName>
        <fullName evidence="3">Rotamase plp</fullName>
    </alternativeName>
</protein>